<dbReference type="EMBL" id="ANDB01000024">
    <property type="protein sequence ID" value="EPW14361.1"/>
    <property type="molecule type" value="Genomic_DNA"/>
</dbReference>
<dbReference type="RefSeq" id="WP_000488487.1">
    <property type="nucleotide sequence ID" value="NZ_ANDB01000024.1"/>
</dbReference>
<sequence>MFRIQNQSDGKEQEFQNLAALLYTLEGEEKRCLQLNMRATFYLFHLDKNEEVLESMELTIPSQEDKEVQELIGDFGLKGETKKFFWQRSMDKKPIPIKTSPNNHQELPSKTGALTLLKRLVWLLPMVLSVVSIYLSLETLQLVKTQSQVTPKVETVVTNQKADVFCRYFISSYFSQSPNLGDYLSEKLSIDDLKTDKVTPVSVLLESQEIKGDTTLVTYVVNIKEAQDHVSSKRLTLAVRADKKAQYGYLVIKKLRLTAYP</sequence>
<reference evidence="1 2" key="1">
    <citation type="submission" date="2012-10" db="EMBL/GenBank/DDBJ databases">
        <authorList>
            <person name="Zadoks R.N."/>
            <person name="Moroni P."/>
            <person name="Richards V.P."/>
            <person name="Durkin S.A.S."/>
            <person name="Kim M."/>
            <person name="Pavinski Bitar P.D."/>
            <person name="Stanhope M.J."/>
            <person name="Town C.D."/>
            <person name="Venter J.C."/>
        </authorList>
    </citation>
    <scope>NUCLEOTIDE SEQUENCE [LARGE SCALE GENOMIC DNA]</scope>
    <source>
        <strain evidence="1 2">CCUG 29376</strain>
    </source>
</reference>
<dbReference type="Proteomes" id="UP000015267">
    <property type="component" value="Unassembled WGS sequence"/>
</dbReference>
<dbReference type="CDD" id="cd16427">
    <property type="entry name" value="TraM-like"/>
    <property type="match status" value="1"/>
</dbReference>
<organism evidence="1 2">
    <name type="scientific">Streptococcus agalactiae CCUG 29376</name>
    <dbReference type="NCBI Taxonomy" id="1105255"/>
    <lineage>
        <taxon>Bacteria</taxon>
        <taxon>Bacillati</taxon>
        <taxon>Bacillota</taxon>
        <taxon>Bacilli</taxon>
        <taxon>Lactobacillales</taxon>
        <taxon>Streptococcaceae</taxon>
        <taxon>Streptococcus</taxon>
    </lineage>
</organism>
<protein>
    <recommendedName>
        <fullName evidence="3">Conjugative transposon protein TcpC</fullName>
    </recommendedName>
</protein>
<accession>A0AAV3JGH3</accession>
<proteinExistence type="predicted"/>
<dbReference type="AlphaFoldDB" id="A0AAV3JGH3"/>
<evidence type="ECO:0000313" key="1">
    <source>
        <dbReference type="EMBL" id="EPW14361.1"/>
    </source>
</evidence>
<evidence type="ECO:0008006" key="3">
    <source>
        <dbReference type="Google" id="ProtNLM"/>
    </source>
</evidence>
<gene>
    <name evidence="1" type="ORF">SAG0055_00225</name>
</gene>
<dbReference type="Gene3D" id="3.10.450.540">
    <property type="match status" value="1"/>
</dbReference>
<evidence type="ECO:0000313" key="2">
    <source>
        <dbReference type="Proteomes" id="UP000015267"/>
    </source>
</evidence>
<name>A0AAV3JGH3_STRAG</name>
<comment type="caution">
    <text evidence="1">The sequence shown here is derived from an EMBL/GenBank/DDBJ whole genome shotgun (WGS) entry which is preliminary data.</text>
</comment>